<comment type="caution">
    <text evidence="1">The sequence shown here is derived from an EMBL/GenBank/DDBJ whole genome shotgun (WGS) entry which is preliminary data.</text>
</comment>
<protein>
    <submittedName>
        <fullName evidence="1">Unnamed protein product</fullName>
    </submittedName>
</protein>
<organism evidence="1 2">
    <name type="scientific">Ambrosiozyma monospora</name>
    <name type="common">Yeast</name>
    <name type="synonym">Endomycopsis monosporus</name>
    <dbReference type="NCBI Taxonomy" id="43982"/>
    <lineage>
        <taxon>Eukaryota</taxon>
        <taxon>Fungi</taxon>
        <taxon>Dikarya</taxon>
        <taxon>Ascomycota</taxon>
        <taxon>Saccharomycotina</taxon>
        <taxon>Pichiomycetes</taxon>
        <taxon>Pichiales</taxon>
        <taxon>Pichiaceae</taxon>
        <taxon>Ambrosiozyma</taxon>
    </lineage>
</organism>
<name>A0ACB5UD46_AMBMO</name>
<accession>A0ACB5UD46</accession>
<dbReference type="Proteomes" id="UP001165064">
    <property type="component" value="Unassembled WGS sequence"/>
</dbReference>
<reference evidence="1" key="1">
    <citation type="submission" date="2023-04" db="EMBL/GenBank/DDBJ databases">
        <title>Ambrosiozyma monospora NBRC 10751.</title>
        <authorList>
            <person name="Ichikawa N."/>
            <person name="Sato H."/>
            <person name="Tonouchi N."/>
        </authorList>
    </citation>
    <scope>NUCLEOTIDE SEQUENCE</scope>
    <source>
        <strain evidence="1">NBRC 10751</strain>
    </source>
</reference>
<evidence type="ECO:0000313" key="2">
    <source>
        <dbReference type="Proteomes" id="UP001165064"/>
    </source>
</evidence>
<proteinExistence type="predicted"/>
<evidence type="ECO:0000313" key="1">
    <source>
        <dbReference type="EMBL" id="GMF08352.1"/>
    </source>
</evidence>
<gene>
    <name evidence="1" type="ORF">Amon02_001323500</name>
</gene>
<sequence>MLEILVGISLKVGLNNVETYNNAPFIVFQFNVILKILVYQSKKLITGDDSNDAALPIINFTNLLVSIITKLAYEYNNRLAVSILDEYNSKLEISLIDSFFHMNPTFSAPTSSKDKLSYFDDFIIADVIKQ</sequence>
<keyword evidence="2" id="KW-1185">Reference proteome</keyword>
<dbReference type="EMBL" id="BSXS01016903">
    <property type="protein sequence ID" value="GMF08352.1"/>
    <property type="molecule type" value="Genomic_DNA"/>
</dbReference>